<comment type="caution">
    <text evidence="2">The sequence shown here is derived from an EMBL/GenBank/DDBJ whole genome shotgun (WGS) entry which is preliminary data.</text>
</comment>
<gene>
    <name evidence="2" type="ORF">R1flu_008563</name>
</gene>
<dbReference type="AlphaFoldDB" id="A0ABD1YC99"/>
<name>A0ABD1YC99_9MARC</name>
<dbReference type="EMBL" id="JBHFFA010000005">
    <property type="protein sequence ID" value="KAL2624318.1"/>
    <property type="molecule type" value="Genomic_DNA"/>
</dbReference>
<keyword evidence="3" id="KW-1185">Reference proteome</keyword>
<dbReference type="Proteomes" id="UP001605036">
    <property type="component" value="Unassembled WGS sequence"/>
</dbReference>
<feature type="region of interest" description="Disordered" evidence="1">
    <location>
        <begin position="1"/>
        <end position="96"/>
    </location>
</feature>
<proteinExistence type="predicted"/>
<accession>A0ABD1YC99</accession>
<reference evidence="2 3" key="1">
    <citation type="submission" date="2024-09" db="EMBL/GenBank/DDBJ databases">
        <title>Chromosome-scale assembly of Riccia fluitans.</title>
        <authorList>
            <person name="Paukszto L."/>
            <person name="Sawicki J."/>
            <person name="Karawczyk K."/>
            <person name="Piernik-Szablinska J."/>
            <person name="Szczecinska M."/>
            <person name="Mazdziarz M."/>
        </authorList>
    </citation>
    <scope>NUCLEOTIDE SEQUENCE [LARGE SCALE GENOMIC DNA]</scope>
    <source>
        <strain evidence="2">Rf_01</strain>
        <tissue evidence="2">Aerial parts of the thallus</tissue>
    </source>
</reference>
<organism evidence="2 3">
    <name type="scientific">Riccia fluitans</name>
    <dbReference type="NCBI Taxonomy" id="41844"/>
    <lineage>
        <taxon>Eukaryota</taxon>
        <taxon>Viridiplantae</taxon>
        <taxon>Streptophyta</taxon>
        <taxon>Embryophyta</taxon>
        <taxon>Marchantiophyta</taxon>
        <taxon>Marchantiopsida</taxon>
        <taxon>Marchantiidae</taxon>
        <taxon>Marchantiales</taxon>
        <taxon>Ricciaceae</taxon>
        <taxon>Riccia</taxon>
    </lineage>
</organism>
<sequence>MQAEEVPAAETSAKLPKEKEVPATTKPVPDEDDPNAKAEPERRRSKQRQSSPKTLMDKPKSRKKMKMPKKDTIDLSNDEPQEAKKEEEIVLAEGTL</sequence>
<evidence type="ECO:0000256" key="1">
    <source>
        <dbReference type="SAM" id="MobiDB-lite"/>
    </source>
</evidence>
<evidence type="ECO:0000313" key="2">
    <source>
        <dbReference type="EMBL" id="KAL2624318.1"/>
    </source>
</evidence>
<evidence type="ECO:0000313" key="3">
    <source>
        <dbReference type="Proteomes" id="UP001605036"/>
    </source>
</evidence>
<protein>
    <submittedName>
        <fullName evidence="2">Uncharacterized protein</fullName>
    </submittedName>
</protein>